<feature type="compositionally biased region" description="Basic and acidic residues" evidence="1">
    <location>
        <begin position="253"/>
        <end position="291"/>
    </location>
</feature>
<feature type="compositionally biased region" description="Polar residues" evidence="1">
    <location>
        <begin position="340"/>
        <end position="365"/>
    </location>
</feature>
<sequence length="579" mass="64959">MGSPSSISTFWLNFTNKRKNSHNESMWSRFHSPYDPPTPVGSDHCEFSPASSPVASSRHLRVLQSLPPVSPRPRTPNGGFWRSPSSSSGKKSHPDCHTHPSALTAGEKENDTPPSLPVILRRFFGNSQKNTIQERVRRAKLRLSRSAEVLDDLTTADDPGCWGPKRRNSEMSKSTDELQKIKIRWMQKLDQCRVQFGPCKSDESFNIRPDRDMDDTTPDLSHIAVVNGQQSNSLSLNKIKKKVLQTPSPSPKRKNDQTTDTHSQRHKGPMSEDQKSGRRCEDAREQLDTRARGRTRSPRNANDGKDAAVIFTVDDQPPLTVRPGVSLTRSRSCTRPSRRALSTYSEPDYNSPTLNMRSTASSTLDDAQKKHAISEGDLRLRRSRSSQRPQPTKTPETDEEDLVFEPIPQVPELKLFRYNSERRSSRADRLKALSIFNHQPLGYLEEQTYPQNMSYSPEGRVTTDRDTYTTLQTPKTPRHILDTNSKTWSAKRSLFRSSSVRPGTEDPLSTSPFLSLLAHKRLTRGSLSDKVVLKQLASTVVNEDDSGLCRGLIFDGSTSARTGVFPASLVARRDTNGVS</sequence>
<feature type="compositionally biased region" description="Basic and acidic residues" evidence="1">
    <location>
        <begin position="366"/>
        <end position="380"/>
    </location>
</feature>
<feature type="region of interest" description="Disordered" evidence="1">
    <location>
        <begin position="22"/>
        <end position="117"/>
    </location>
</feature>
<evidence type="ECO:0000313" key="2">
    <source>
        <dbReference type="EMBL" id="KAG7155765.1"/>
    </source>
</evidence>
<feature type="compositionally biased region" description="Low complexity" evidence="1">
    <location>
        <begin position="326"/>
        <end position="335"/>
    </location>
</feature>
<organism evidence="2 3">
    <name type="scientific">Homarus americanus</name>
    <name type="common">American lobster</name>
    <dbReference type="NCBI Taxonomy" id="6706"/>
    <lineage>
        <taxon>Eukaryota</taxon>
        <taxon>Metazoa</taxon>
        <taxon>Ecdysozoa</taxon>
        <taxon>Arthropoda</taxon>
        <taxon>Crustacea</taxon>
        <taxon>Multicrustacea</taxon>
        <taxon>Malacostraca</taxon>
        <taxon>Eumalacostraca</taxon>
        <taxon>Eucarida</taxon>
        <taxon>Decapoda</taxon>
        <taxon>Pleocyemata</taxon>
        <taxon>Astacidea</taxon>
        <taxon>Nephropoidea</taxon>
        <taxon>Nephropidae</taxon>
        <taxon>Homarus</taxon>
    </lineage>
</organism>
<feature type="region of interest" description="Disordered" evidence="1">
    <location>
        <begin position="243"/>
        <end position="400"/>
    </location>
</feature>
<comment type="caution">
    <text evidence="2">The sequence shown here is derived from an EMBL/GenBank/DDBJ whole genome shotgun (WGS) entry which is preliminary data.</text>
</comment>
<protein>
    <submittedName>
        <fullName evidence="2">Uncharacterized protein</fullName>
    </submittedName>
</protein>
<evidence type="ECO:0000256" key="1">
    <source>
        <dbReference type="SAM" id="MobiDB-lite"/>
    </source>
</evidence>
<name>A0A8J5MLM2_HOMAM</name>
<accession>A0A8J5MLM2</accession>
<gene>
    <name evidence="2" type="ORF">Hamer_G024436</name>
</gene>
<keyword evidence="3" id="KW-1185">Reference proteome</keyword>
<dbReference type="Proteomes" id="UP000747542">
    <property type="component" value="Unassembled WGS sequence"/>
</dbReference>
<evidence type="ECO:0000313" key="3">
    <source>
        <dbReference type="Proteomes" id="UP000747542"/>
    </source>
</evidence>
<proteinExistence type="predicted"/>
<dbReference type="EMBL" id="JAHLQT010040654">
    <property type="protein sequence ID" value="KAG7155765.1"/>
    <property type="molecule type" value="Genomic_DNA"/>
</dbReference>
<dbReference type="AlphaFoldDB" id="A0A8J5MLM2"/>
<reference evidence="2" key="1">
    <citation type="journal article" date="2021" name="Sci. Adv.">
        <title>The American lobster genome reveals insights on longevity, neural, and immune adaptations.</title>
        <authorList>
            <person name="Polinski J.M."/>
            <person name="Zimin A.V."/>
            <person name="Clark K.F."/>
            <person name="Kohn A.B."/>
            <person name="Sadowski N."/>
            <person name="Timp W."/>
            <person name="Ptitsyn A."/>
            <person name="Khanna P."/>
            <person name="Romanova D.Y."/>
            <person name="Williams P."/>
            <person name="Greenwood S.J."/>
            <person name="Moroz L.L."/>
            <person name="Walt D.R."/>
            <person name="Bodnar A.G."/>
        </authorList>
    </citation>
    <scope>NUCLEOTIDE SEQUENCE</scope>
    <source>
        <strain evidence="2">GMGI-L3</strain>
    </source>
</reference>